<accession>A0ABQ6H2H6</accession>
<dbReference type="InterPro" id="IPR006001">
    <property type="entry name" value="Therm_gnt_kin"/>
</dbReference>
<comment type="caution">
    <text evidence="9">The sequence shown here is derived from an EMBL/GenBank/DDBJ whole genome shotgun (WGS) entry which is preliminary data.</text>
</comment>
<keyword evidence="6" id="KW-0418">Kinase</keyword>
<comment type="pathway">
    <text evidence="1">Carbohydrate acid metabolism.</text>
</comment>
<dbReference type="PANTHER" id="PTHR43442">
    <property type="entry name" value="GLUCONOKINASE-RELATED"/>
    <property type="match status" value="1"/>
</dbReference>
<evidence type="ECO:0000256" key="7">
    <source>
        <dbReference type="ARBA" id="ARBA00022840"/>
    </source>
</evidence>
<dbReference type="SUPFAM" id="SSF52540">
    <property type="entry name" value="P-loop containing nucleoside triphosphate hydrolases"/>
    <property type="match status" value="1"/>
</dbReference>
<evidence type="ECO:0000256" key="2">
    <source>
        <dbReference type="ARBA" id="ARBA00008420"/>
    </source>
</evidence>
<dbReference type="Pfam" id="PF13238">
    <property type="entry name" value="AAA_18"/>
    <property type="match status" value="1"/>
</dbReference>
<name>A0ABQ6H2H6_9GAMM</name>
<organism evidence="9 10">
    <name type="scientific">Thalassotalea eurytherma</name>
    <dbReference type="NCBI Taxonomy" id="1144278"/>
    <lineage>
        <taxon>Bacteria</taxon>
        <taxon>Pseudomonadati</taxon>
        <taxon>Pseudomonadota</taxon>
        <taxon>Gammaproteobacteria</taxon>
        <taxon>Alteromonadales</taxon>
        <taxon>Colwelliaceae</taxon>
        <taxon>Thalassotalea</taxon>
    </lineage>
</organism>
<evidence type="ECO:0000256" key="5">
    <source>
        <dbReference type="ARBA" id="ARBA00022741"/>
    </source>
</evidence>
<keyword evidence="10" id="KW-1185">Reference proteome</keyword>
<keyword evidence="5" id="KW-0547">Nucleotide-binding</keyword>
<dbReference type="Proteomes" id="UP001157133">
    <property type="component" value="Unassembled WGS sequence"/>
</dbReference>
<evidence type="ECO:0000313" key="9">
    <source>
        <dbReference type="EMBL" id="GLX82388.1"/>
    </source>
</evidence>
<evidence type="ECO:0000256" key="8">
    <source>
        <dbReference type="ARBA" id="ARBA00048090"/>
    </source>
</evidence>
<dbReference type="EMBL" id="BSSU01000008">
    <property type="protein sequence ID" value="GLX82388.1"/>
    <property type="molecule type" value="Genomic_DNA"/>
</dbReference>
<proteinExistence type="inferred from homology"/>
<dbReference type="EC" id="2.7.1.12" evidence="3"/>
<keyword evidence="7" id="KW-0067">ATP-binding</keyword>
<evidence type="ECO:0000256" key="1">
    <source>
        <dbReference type="ARBA" id="ARBA00004761"/>
    </source>
</evidence>
<evidence type="ECO:0000256" key="6">
    <source>
        <dbReference type="ARBA" id="ARBA00022777"/>
    </source>
</evidence>
<dbReference type="InterPro" id="IPR027417">
    <property type="entry name" value="P-loop_NTPase"/>
</dbReference>
<protein>
    <recommendedName>
        <fullName evidence="3">gluconokinase</fullName>
        <ecNumber evidence="3">2.7.1.12</ecNumber>
    </recommendedName>
</protein>
<dbReference type="CDD" id="cd02021">
    <property type="entry name" value="GntK"/>
    <property type="match status" value="1"/>
</dbReference>
<dbReference type="RefSeq" id="WP_284207747.1">
    <property type="nucleotide sequence ID" value="NZ_BSSU01000008.1"/>
</dbReference>
<comment type="catalytic activity">
    <reaction evidence="8">
        <text>D-gluconate + ATP = 6-phospho-D-gluconate + ADP + H(+)</text>
        <dbReference type="Rhea" id="RHEA:19433"/>
        <dbReference type="ChEBI" id="CHEBI:15378"/>
        <dbReference type="ChEBI" id="CHEBI:18391"/>
        <dbReference type="ChEBI" id="CHEBI:30616"/>
        <dbReference type="ChEBI" id="CHEBI:58759"/>
        <dbReference type="ChEBI" id="CHEBI:456216"/>
        <dbReference type="EC" id="2.7.1.12"/>
    </reaction>
</comment>
<evidence type="ECO:0000256" key="4">
    <source>
        <dbReference type="ARBA" id="ARBA00022679"/>
    </source>
</evidence>
<reference evidence="9 10" key="1">
    <citation type="submission" date="2023-03" db="EMBL/GenBank/DDBJ databases">
        <title>Draft genome sequence of Thalassotalea eurytherma JCM 18482T.</title>
        <authorList>
            <person name="Sawabe T."/>
        </authorList>
    </citation>
    <scope>NUCLEOTIDE SEQUENCE [LARGE SCALE GENOMIC DNA]</scope>
    <source>
        <strain evidence="9 10">JCM 18482</strain>
    </source>
</reference>
<comment type="similarity">
    <text evidence="2">Belongs to the gluconokinase GntK/GntV family.</text>
</comment>
<keyword evidence="4" id="KW-0808">Transferase</keyword>
<dbReference type="Gene3D" id="3.40.50.300">
    <property type="entry name" value="P-loop containing nucleotide triphosphate hydrolases"/>
    <property type="match status" value="1"/>
</dbReference>
<sequence>MNNDCTILVMGISATGKSTLAKALAERVSGSYVDADDFHSEAAKQVMQDGESIDQVMRAHWITRLSDYLQHEASGITVLAYSGLIAAQRKQLMAASNRAIGLLLTGEPSVIAERMNARKSHFASPNMLTSQLALFEPLTPDENLIFTLAVEDATEQQLALAINYMKTQGILTHEATN</sequence>
<evidence type="ECO:0000313" key="10">
    <source>
        <dbReference type="Proteomes" id="UP001157133"/>
    </source>
</evidence>
<evidence type="ECO:0000256" key="3">
    <source>
        <dbReference type="ARBA" id="ARBA00012054"/>
    </source>
</evidence>
<gene>
    <name evidence="9" type="primary">idnK</name>
    <name evidence="9" type="ORF">theurythT_18400</name>
</gene>
<dbReference type="PANTHER" id="PTHR43442:SF3">
    <property type="entry name" value="GLUCONOKINASE-RELATED"/>
    <property type="match status" value="1"/>
</dbReference>